<dbReference type="OrthoDB" id="1494900at2"/>
<name>A0A255ZPW1_9FLAO</name>
<accession>A0A255ZPW1</accession>
<dbReference type="EMBL" id="NOXV01000178">
    <property type="protein sequence ID" value="OYQ43496.1"/>
    <property type="molecule type" value="Genomic_DNA"/>
</dbReference>
<proteinExistence type="predicted"/>
<dbReference type="Proteomes" id="UP000216605">
    <property type="component" value="Unassembled WGS sequence"/>
</dbReference>
<gene>
    <name evidence="2" type="ORF">CHU92_03380</name>
</gene>
<evidence type="ECO:0000313" key="3">
    <source>
        <dbReference type="Proteomes" id="UP000216605"/>
    </source>
</evidence>
<organism evidence="2 3">
    <name type="scientific">Flavobacterium cyanobacteriorum</name>
    <dbReference type="NCBI Taxonomy" id="2022802"/>
    <lineage>
        <taxon>Bacteria</taxon>
        <taxon>Pseudomonadati</taxon>
        <taxon>Bacteroidota</taxon>
        <taxon>Flavobacteriia</taxon>
        <taxon>Flavobacteriales</taxon>
        <taxon>Flavobacteriaceae</taxon>
        <taxon>Flavobacterium</taxon>
    </lineage>
</organism>
<evidence type="ECO:0000313" key="2">
    <source>
        <dbReference type="EMBL" id="OYQ43496.1"/>
    </source>
</evidence>
<keyword evidence="1" id="KW-0732">Signal</keyword>
<evidence type="ECO:0000256" key="1">
    <source>
        <dbReference type="SAM" id="SignalP"/>
    </source>
</evidence>
<keyword evidence="3" id="KW-1185">Reference proteome</keyword>
<feature type="chain" id="PRO_5013304876" evidence="1">
    <location>
        <begin position="27"/>
        <end position="139"/>
    </location>
</feature>
<dbReference type="AlphaFoldDB" id="A0A255ZPW1"/>
<sequence length="139" mass="16195">MKTNLKKSIALLVLCFTAMAFNQVQAQTKYGFATFEKFDTEKETYYLVISDPVKNWFSSLSKQEREDWQTDFRTSANRQAGFELMPSYDKPVPYNGEYEKFSSLSDCKASIQDVVNEFKKKKGGYDKPVKVIYVNLNRY</sequence>
<feature type="signal peptide" evidence="1">
    <location>
        <begin position="1"/>
        <end position="26"/>
    </location>
</feature>
<dbReference type="RefSeq" id="WP_094412607.1">
    <property type="nucleotide sequence ID" value="NZ_NOXV01000178.1"/>
</dbReference>
<comment type="caution">
    <text evidence="2">The sequence shown here is derived from an EMBL/GenBank/DDBJ whole genome shotgun (WGS) entry which is preliminary data.</text>
</comment>
<reference evidence="2 3" key="1">
    <citation type="submission" date="2017-07" db="EMBL/GenBank/DDBJ databases">
        <title>Flavobacterium cyanobacteriorum sp. nov., isolated from cyanobacterial aggregates in a eutrophic lake.</title>
        <authorList>
            <person name="Cai H."/>
        </authorList>
    </citation>
    <scope>NUCLEOTIDE SEQUENCE [LARGE SCALE GENOMIC DNA]</scope>
    <source>
        <strain evidence="2 3">TH021</strain>
    </source>
</reference>
<protein>
    <submittedName>
        <fullName evidence="2">Uncharacterized protein</fullName>
    </submittedName>
</protein>